<evidence type="ECO:0000313" key="2">
    <source>
        <dbReference type="Proteomes" id="UP000054018"/>
    </source>
</evidence>
<accession>A0A0C9Z3H0</accession>
<dbReference type="AlphaFoldDB" id="A0A0C9Z3H0"/>
<reference evidence="1 2" key="1">
    <citation type="submission" date="2014-04" db="EMBL/GenBank/DDBJ databases">
        <authorList>
            <consortium name="DOE Joint Genome Institute"/>
            <person name="Kuo A."/>
            <person name="Kohler A."/>
            <person name="Costa M.D."/>
            <person name="Nagy L.G."/>
            <person name="Floudas D."/>
            <person name="Copeland A."/>
            <person name="Barry K.W."/>
            <person name="Cichocki N."/>
            <person name="Veneault-Fourrey C."/>
            <person name="LaButti K."/>
            <person name="Lindquist E.A."/>
            <person name="Lipzen A."/>
            <person name="Lundell T."/>
            <person name="Morin E."/>
            <person name="Murat C."/>
            <person name="Sun H."/>
            <person name="Tunlid A."/>
            <person name="Henrissat B."/>
            <person name="Grigoriev I.V."/>
            <person name="Hibbett D.S."/>
            <person name="Martin F."/>
            <person name="Nordberg H.P."/>
            <person name="Cantor M.N."/>
            <person name="Hua S.X."/>
        </authorList>
    </citation>
    <scope>NUCLEOTIDE SEQUENCE [LARGE SCALE GENOMIC DNA]</scope>
    <source>
        <strain evidence="1 2">441</strain>
    </source>
</reference>
<organism evidence="1 2">
    <name type="scientific">Pisolithus microcarpus 441</name>
    <dbReference type="NCBI Taxonomy" id="765257"/>
    <lineage>
        <taxon>Eukaryota</taxon>
        <taxon>Fungi</taxon>
        <taxon>Dikarya</taxon>
        <taxon>Basidiomycota</taxon>
        <taxon>Agaricomycotina</taxon>
        <taxon>Agaricomycetes</taxon>
        <taxon>Agaricomycetidae</taxon>
        <taxon>Boletales</taxon>
        <taxon>Sclerodermatineae</taxon>
        <taxon>Pisolithaceae</taxon>
        <taxon>Pisolithus</taxon>
    </lineage>
</organism>
<reference evidence="2" key="2">
    <citation type="submission" date="2015-01" db="EMBL/GenBank/DDBJ databases">
        <title>Evolutionary Origins and Diversification of the Mycorrhizal Mutualists.</title>
        <authorList>
            <consortium name="DOE Joint Genome Institute"/>
            <consortium name="Mycorrhizal Genomics Consortium"/>
            <person name="Kohler A."/>
            <person name="Kuo A."/>
            <person name="Nagy L.G."/>
            <person name="Floudas D."/>
            <person name="Copeland A."/>
            <person name="Barry K.W."/>
            <person name="Cichocki N."/>
            <person name="Veneault-Fourrey C."/>
            <person name="LaButti K."/>
            <person name="Lindquist E.A."/>
            <person name="Lipzen A."/>
            <person name="Lundell T."/>
            <person name="Morin E."/>
            <person name="Murat C."/>
            <person name="Riley R."/>
            <person name="Ohm R."/>
            <person name="Sun H."/>
            <person name="Tunlid A."/>
            <person name="Henrissat B."/>
            <person name="Grigoriev I.V."/>
            <person name="Hibbett D.S."/>
            <person name="Martin F."/>
        </authorList>
    </citation>
    <scope>NUCLEOTIDE SEQUENCE [LARGE SCALE GENOMIC DNA]</scope>
    <source>
        <strain evidence="2">441</strain>
    </source>
</reference>
<name>A0A0C9Z3H0_9AGAM</name>
<dbReference type="OrthoDB" id="2696210at2759"/>
<feature type="non-terminal residue" evidence="1">
    <location>
        <position position="153"/>
    </location>
</feature>
<dbReference type="HOGENOM" id="CLU_1714024_0_0_1"/>
<dbReference type="Proteomes" id="UP000054018">
    <property type="component" value="Unassembled WGS sequence"/>
</dbReference>
<proteinExistence type="predicted"/>
<evidence type="ECO:0000313" key="1">
    <source>
        <dbReference type="EMBL" id="KIK14558.1"/>
    </source>
</evidence>
<keyword evidence="2" id="KW-1185">Reference proteome</keyword>
<dbReference type="EMBL" id="KN833933">
    <property type="protein sequence ID" value="KIK14558.1"/>
    <property type="molecule type" value="Genomic_DNA"/>
</dbReference>
<protein>
    <submittedName>
        <fullName evidence="1">Uncharacterized protein</fullName>
    </submittedName>
</protein>
<sequence length="153" mass="16481">LALEDLRVEDHLKFLAGNLPEIQPLNLTLAPPSDELASVTHIEAKVGVGFLAAYNVLSAGQLSFLAGTAVTQHNLPMLTNVIAADGKSSPIVRGYFKHLLAPGSMNMETISQLESNHLSTESIISLPIGEEQFEFLLPVHLISGHVVTKRQHA</sequence>
<gene>
    <name evidence="1" type="ORF">PISMIDRAFT_17220</name>
</gene>